<keyword evidence="3" id="KW-1185">Reference proteome</keyword>
<protein>
    <submittedName>
        <fullName evidence="2">Uncharacterized protein</fullName>
    </submittedName>
</protein>
<proteinExistence type="predicted"/>
<evidence type="ECO:0000313" key="2">
    <source>
        <dbReference type="EMBL" id="KAG7158086.1"/>
    </source>
</evidence>
<feature type="region of interest" description="Disordered" evidence="1">
    <location>
        <begin position="1"/>
        <end position="22"/>
    </location>
</feature>
<evidence type="ECO:0000313" key="3">
    <source>
        <dbReference type="Proteomes" id="UP000747542"/>
    </source>
</evidence>
<reference evidence="2" key="1">
    <citation type="journal article" date="2021" name="Sci. Adv.">
        <title>The American lobster genome reveals insights on longevity, neural, and immune adaptations.</title>
        <authorList>
            <person name="Polinski J.M."/>
            <person name="Zimin A.V."/>
            <person name="Clark K.F."/>
            <person name="Kohn A.B."/>
            <person name="Sadowski N."/>
            <person name="Timp W."/>
            <person name="Ptitsyn A."/>
            <person name="Khanna P."/>
            <person name="Romanova D.Y."/>
            <person name="Williams P."/>
            <person name="Greenwood S.J."/>
            <person name="Moroz L.L."/>
            <person name="Walt D.R."/>
            <person name="Bodnar A.G."/>
        </authorList>
    </citation>
    <scope>NUCLEOTIDE SEQUENCE</scope>
    <source>
        <strain evidence="2">GMGI-L3</strain>
    </source>
</reference>
<dbReference type="EMBL" id="JAHLQT010035764">
    <property type="protein sequence ID" value="KAG7158086.1"/>
    <property type="molecule type" value="Genomic_DNA"/>
</dbReference>
<name>A0A8J5JIZ4_HOMAM</name>
<sequence>MDEEEAQFNEEEEEEEENQEEVEDLLEEIDETFDRRDNTIGGDTWEKTLYDDEGNEISFTFDRLYMVS</sequence>
<comment type="caution">
    <text evidence="2">The sequence shown here is derived from an EMBL/GenBank/DDBJ whole genome shotgun (WGS) entry which is preliminary data.</text>
</comment>
<evidence type="ECO:0000256" key="1">
    <source>
        <dbReference type="SAM" id="MobiDB-lite"/>
    </source>
</evidence>
<gene>
    <name evidence="2" type="ORF">Hamer_G025059</name>
</gene>
<organism evidence="2 3">
    <name type="scientific">Homarus americanus</name>
    <name type="common">American lobster</name>
    <dbReference type="NCBI Taxonomy" id="6706"/>
    <lineage>
        <taxon>Eukaryota</taxon>
        <taxon>Metazoa</taxon>
        <taxon>Ecdysozoa</taxon>
        <taxon>Arthropoda</taxon>
        <taxon>Crustacea</taxon>
        <taxon>Multicrustacea</taxon>
        <taxon>Malacostraca</taxon>
        <taxon>Eumalacostraca</taxon>
        <taxon>Eucarida</taxon>
        <taxon>Decapoda</taxon>
        <taxon>Pleocyemata</taxon>
        <taxon>Astacidea</taxon>
        <taxon>Nephropoidea</taxon>
        <taxon>Nephropidae</taxon>
        <taxon>Homarus</taxon>
    </lineage>
</organism>
<dbReference type="Proteomes" id="UP000747542">
    <property type="component" value="Unassembled WGS sequence"/>
</dbReference>
<dbReference type="AlphaFoldDB" id="A0A8J5JIZ4"/>
<accession>A0A8J5JIZ4</accession>